<evidence type="ECO:0000256" key="3">
    <source>
        <dbReference type="ARBA" id="ARBA00022723"/>
    </source>
</evidence>
<evidence type="ECO:0000313" key="12">
    <source>
        <dbReference type="Proteomes" id="UP000193685"/>
    </source>
</evidence>
<feature type="domain" description="C3H1-type" evidence="10">
    <location>
        <begin position="214"/>
        <end position="239"/>
    </location>
</feature>
<dbReference type="GO" id="GO:0043488">
    <property type="term" value="P:regulation of mRNA stability"/>
    <property type="evidence" value="ECO:0007669"/>
    <property type="project" value="InterPro"/>
</dbReference>
<keyword evidence="6 8" id="KW-0862">Zinc</keyword>
<evidence type="ECO:0000256" key="9">
    <source>
        <dbReference type="SAM" id="MobiDB-lite"/>
    </source>
</evidence>
<organism evidence="11 12">
    <name type="scientific">Protomyces lactucae-debilis</name>
    <dbReference type="NCBI Taxonomy" id="2754530"/>
    <lineage>
        <taxon>Eukaryota</taxon>
        <taxon>Fungi</taxon>
        <taxon>Dikarya</taxon>
        <taxon>Ascomycota</taxon>
        <taxon>Taphrinomycotina</taxon>
        <taxon>Taphrinomycetes</taxon>
        <taxon>Taphrinales</taxon>
        <taxon>Protomycetaceae</taxon>
        <taxon>Protomyces</taxon>
    </lineage>
</organism>
<comment type="subcellular location">
    <subcellularLocation>
        <location evidence="1">Nucleus</location>
    </subcellularLocation>
</comment>
<dbReference type="Pfam" id="PF22683">
    <property type="entry name" value="Nab2-like_zf-CCCH"/>
    <property type="match status" value="1"/>
</dbReference>
<dbReference type="STRING" id="56484.A0A1Y2FT48"/>
<evidence type="ECO:0000256" key="4">
    <source>
        <dbReference type="ARBA" id="ARBA00022737"/>
    </source>
</evidence>
<dbReference type="InterPro" id="IPR040366">
    <property type="entry name" value="Nab2/ZC3H14"/>
</dbReference>
<gene>
    <name evidence="11" type="ORF">BCR37DRAFT_396706</name>
</gene>
<feature type="region of interest" description="Disordered" evidence="9">
    <location>
        <begin position="290"/>
        <end position="312"/>
    </location>
</feature>
<keyword evidence="4" id="KW-0677">Repeat</keyword>
<accession>A0A1Y2FT48</accession>
<evidence type="ECO:0000256" key="6">
    <source>
        <dbReference type="ARBA" id="ARBA00022833"/>
    </source>
</evidence>
<dbReference type="GeneID" id="63788314"/>
<keyword evidence="12" id="KW-1185">Reference proteome</keyword>
<feature type="zinc finger region" description="C3H1-type" evidence="8">
    <location>
        <begin position="214"/>
        <end position="239"/>
    </location>
</feature>
<dbReference type="OMA" id="HAHPTKV"/>
<dbReference type="GO" id="GO:0008270">
    <property type="term" value="F:zinc ion binding"/>
    <property type="evidence" value="ECO:0007669"/>
    <property type="project" value="UniProtKB-KW"/>
</dbReference>
<dbReference type="InterPro" id="IPR055046">
    <property type="entry name" value="Nab2-like_Znf-CCCH"/>
</dbReference>
<proteinExistence type="inferred from homology"/>
<dbReference type="AlphaFoldDB" id="A0A1Y2FT48"/>
<keyword evidence="5 8" id="KW-0863">Zinc-finger</keyword>
<keyword evidence="7" id="KW-0539">Nucleus</keyword>
<dbReference type="PANTHER" id="PTHR14738">
    <property type="entry name" value="ZINC FINGER CCCH DOMAIN-CONTAINING PROTEIN 14"/>
    <property type="match status" value="1"/>
</dbReference>
<comment type="caution">
    <text evidence="11">The sequence shown here is derived from an EMBL/GenBank/DDBJ whole genome shotgun (WGS) entry which is preliminary data.</text>
</comment>
<feature type="region of interest" description="Disordered" evidence="9">
    <location>
        <begin position="82"/>
        <end position="172"/>
    </location>
</feature>
<dbReference type="GO" id="GO:0005737">
    <property type="term" value="C:cytoplasm"/>
    <property type="evidence" value="ECO:0007669"/>
    <property type="project" value="TreeGrafter"/>
</dbReference>
<evidence type="ECO:0000256" key="1">
    <source>
        <dbReference type="ARBA" id="ARBA00004123"/>
    </source>
</evidence>
<dbReference type="PROSITE" id="PS50103">
    <property type="entry name" value="ZF_C3H1"/>
    <property type="match status" value="1"/>
</dbReference>
<reference evidence="11 12" key="1">
    <citation type="submission" date="2016-07" db="EMBL/GenBank/DDBJ databases">
        <title>Pervasive Adenine N6-methylation of Active Genes in Fungi.</title>
        <authorList>
            <consortium name="DOE Joint Genome Institute"/>
            <person name="Mondo S.J."/>
            <person name="Dannebaum R.O."/>
            <person name="Kuo R.C."/>
            <person name="Labutti K."/>
            <person name="Haridas S."/>
            <person name="Kuo A."/>
            <person name="Salamov A."/>
            <person name="Ahrendt S.R."/>
            <person name="Lipzen A."/>
            <person name="Sullivan W."/>
            <person name="Andreopoulos W.B."/>
            <person name="Clum A."/>
            <person name="Lindquist E."/>
            <person name="Daum C."/>
            <person name="Ramamoorthy G.K."/>
            <person name="Gryganskyi A."/>
            <person name="Culley D."/>
            <person name="Magnuson J.K."/>
            <person name="James T.Y."/>
            <person name="O'Malley M.A."/>
            <person name="Stajich J.E."/>
            <person name="Spatafora J.W."/>
            <person name="Visel A."/>
            <person name="Grigoriev I.V."/>
        </authorList>
    </citation>
    <scope>NUCLEOTIDE SEQUENCE [LARGE SCALE GENOMIC DNA]</scope>
    <source>
        <strain evidence="11 12">12-1054</strain>
    </source>
</reference>
<protein>
    <recommendedName>
        <fullName evidence="10">C3H1-type domain-containing protein</fullName>
    </recommendedName>
</protein>
<dbReference type="InterPro" id="IPR000571">
    <property type="entry name" value="Znf_CCCH"/>
</dbReference>
<sequence length="451" mass="48694">MDASIAQALQSSLEHAIQKRFGSEEMALAEYIVVMIQNGKDAPAVTAELSDLMATYDPSFTDFIFGEVARLPVPPVAAPATAAPESIKTEEVADTDMSETKKPAGGVGMGYPDKRAYANVRQTLERNSQERPRGRPEVDGVRHSPYGAPTGPKGEHARHGSGPIRTGRRPMQAPPIMPVNMAGMLPEGFPMPPPEFFAQIAQQMALQQSQPQRKFRTTRCAAWPECRKAESCTFAHPTTYCTREHCARDPGFCPKLHPDEGINLEEAVKKQTKMDADVTSGLVPRHVPQAAQGASYGHQPRTPRVPKQDDGSTPICRWAEQCTNRTCGFTHPSPASKDGSSIVLDSAWCEAGKDCTDAQCNKGHPSPSLNYMQSDTAAKACKFQPCMNPNCRFAHAPGQKGTAKPAPLYNGGFGNKVWTAASAPSATAERAFVEGEASEKLAAVKDTEMTL</sequence>
<dbReference type="InterPro" id="IPR049017">
    <property type="entry name" value="Nab2_Znf4"/>
</dbReference>
<dbReference type="EMBL" id="MCFI01000002">
    <property type="protein sequence ID" value="ORY87119.1"/>
    <property type="molecule type" value="Genomic_DNA"/>
</dbReference>
<keyword evidence="3 8" id="KW-0479">Metal-binding</keyword>
<evidence type="ECO:0000313" key="11">
    <source>
        <dbReference type="EMBL" id="ORY87119.1"/>
    </source>
</evidence>
<dbReference type="OrthoDB" id="438553at2759"/>
<dbReference type="InterPro" id="IPR043094">
    <property type="entry name" value="Nab2/ZC3H14_N_sf"/>
</dbReference>
<feature type="compositionally biased region" description="Basic and acidic residues" evidence="9">
    <location>
        <begin position="123"/>
        <end position="142"/>
    </location>
</feature>
<dbReference type="Gene3D" id="1.10.340.40">
    <property type="entry name" value="Nuclear abundant poly(A) RNA-bind protein 2, N-terminal domain"/>
    <property type="match status" value="1"/>
</dbReference>
<evidence type="ECO:0000256" key="2">
    <source>
        <dbReference type="ARBA" id="ARBA00008423"/>
    </source>
</evidence>
<evidence type="ECO:0000256" key="8">
    <source>
        <dbReference type="PROSITE-ProRule" id="PRU00723"/>
    </source>
</evidence>
<dbReference type="RefSeq" id="XP_040727975.1">
    <property type="nucleotide sequence ID" value="XM_040871715.1"/>
</dbReference>
<name>A0A1Y2FT48_PROLT</name>
<dbReference type="Gene3D" id="4.10.1000.40">
    <property type="match status" value="2"/>
</dbReference>
<evidence type="ECO:0000256" key="7">
    <source>
        <dbReference type="ARBA" id="ARBA00023242"/>
    </source>
</evidence>
<dbReference type="GO" id="GO:0005634">
    <property type="term" value="C:nucleus"/>
    <property type="evidence" value="ECO:0007669"/>
    <property type="project" value="UniProtKB-SubCell"/>
</dbReference>
<comment type="similarity">
    <text evidence="2">Belongs to the ZC3H14 family.</text>
</comment>
<evidence type="ECO:0000259" key="10">
    <source>
        <dbReference type="PROSITE" id="PS50103"/>
    </source>
</evidence>
<dbReference type="GO" id="GO:0008143">
    <property type="term" value="F:poly(A) binding"/>
    <property type="evidence" value="ECO:0007669"/>
    <property type="project" value="InterPro"/>
</dbReference>
<dbReference type="PANTHER" id="PTHR14738:SF29">
    <property type="entry name" value="ZINC FINGER CCCH DOMAIN-CONTAINING PROTEIN 14"/>
    <property type="match status" value="1"/>
</dbReference>
<dbReference type="Pfam" id="PF21803">
    <property type="entry name" value="Nab2-zf4"/>
    <property type="match status" value="1"/>
</dbReference>
<evidence type="ECO:0000256" key="5">
    <source>
        <dbReference type="ARBA" id="ARBA00022771"/>
    </source>
</evidence>
<dbReference type="Proteomes" id="UP000193685">
    <property type="component" value="Unassembled WGS sequence"/>
</dbReference>